<keyword evidence="4" id="KW-1185">Reference proteome</keyword>
<evidence type="ECO:0000313" key="3">
    <source>
        <dbReference type="EMBL" id="BBO67371.1"/>
    </source>
</evidence>
<gene>
    <name evidence="3" type="ORF">DSCA_13010</name>
</gene>
<dbReference type="SMART" id="SM00271">
    <property type="entry name" value="DnaJ"/>
    <property type="match status" value="1"/>
</dbReference>
<protein>
    <recommendedName>
        <fullName evidence="2">J domain-containing protein</fullName>
    </recommendedName>
</protein>
<dbReference type="Gene3D" id="1.10.287.110">
    <property type="entry name" value="DnaJ domain"/>
    <property type="match status" value="1"/>
</dbReference>
<dbReference type="PROSITE" id="PS50076">
    <property type="entry name" value="DNAJ_2"/>
    <property type="match status" value="1"/>
</dbReference>
<dbReference type="RefSeq" id="WP_155315638.1">
    <property type="nucleotide sequence ID" value="NZ_AP021874.1"/>
</dbReference>
<dbReference type="CDD" id="cd06257">
    <property type="entry name" value="DnaJ"/>
    <property type="match status" value="1"/>
</dbReference>
<feature type="region of interest" description="Disordered" evidence="1">
    <location>
        <begin position="112"/>
        <end position="208"/>
    </location>
</feature>
<dbReference type="Proteomes" id="UP000427906">
    <property type="component" value="Chromosome"/>
</dbReference>
<feature type="region of interest" description="Disordered" evidence="1">
    <location>
        <begin position="70"/>
        <end position="98"/>
    </location>
</feature>
<feature type="compositionally biased region" description="Gly residues" evidence="1">
    <location>
        <begin position="171"/>
        <end position="187"/>
    </location>
</feature>
<feature type="domain" description="J" evidence="2">
    <location>
        <begin position="5"/>
        <end position="66"/>
    </location>
</feature>
<evidence type="ECO:0000256" key="1">
    <source>
        <dbReference type="SAM" id="MobiDB-lite"/>
    </source>
</evidence>
<feature type="compositionally biased region" description="Basic residues" evidence="1">
    <location>
        <begin position="197"/>
        <end position="208"/>
    </location>
</feature>
<name>A0A5K7YKM5_9BACT</name>
<evidence type="ECO:0000259" key="2">
    <source>
        <dbReference type="PROSITE" id="PS50076"/>
    </source>
</evidence>
<dbReference type="KEGG" id="dalk:DSCA_13010"/>
<dbReference type="InterPro" id="IPR001623">
    <property type="entry name" value="DnaJ_domain"/>
</dbReference>
<sequence>MDLTTSLNILGLDPTADEASAKHAYKAQVRRWHPDQFPEGSPTKAGAEEQLKQINIAYARVKAHLAFVRPEPKAAPPPPRQPQGSAPQNDNPGQKPEKRSWVDHLFDTLNAFGGNHDAKRDPAPADASHASRRKTFGQVLDEMAGGNISSRPGRPGRRSRKPGAVPSRSAGGYGGCRRRGGTVGAVGGAERPGPVRPVHRVRGIGRSR</sequence>
<dbReference type="SUPFAM" id="SSF46565">
    <property type="entry name" value="Chaperone J-domain"/>
    <property type="match status" value="1"/>
</dbReference>
<dbReference type="Pfam" id="PF00226">
    <property type="entry name" value="DnaJ"/>
    <property type="match status" value="1"/>
</dbReference>
<reference evidence="3 4" key="1">
    <citation type="submission" date="2019-11" db="EMBL/GenBank/DDBJ databases">
        <title>Comparative genomics of hydrocarbon-degrading Desulfosarcina strains.</title>
        <authorList>
            <person name="Watanabe M."/>
            <person name="Kojima H."/>
            <person name="Fukui M."/>
        </authorList>
    </citation>
    <scope>NUCLEOTIDE SEQUENCE [LARGE SCALE GENOMIC DNA]</scope>
    <source>
        <strain evidence="3 4">PL12</strain>
    </source>
</reference>
<dbReference type="EMBL" id="AP021874">
    <property type="protein sequence ID" value="BBO67371.1"/>
    <property type="molecule type" value="Genomic_DNA"/>
</dbReference>
<proteinExistence type="predicted"/>
<dbReference type="InterPro" id="IPR036869">
    <property type="entry name" value="J_dom_sf"/>
</dbReference>
<accession>A0A5K7YKM5</accession>
<organism evidence="3 4">
    <name type="scientific">Desulfosarcina alkanivorans</name>
    <dbReference type="NCBI Taxonomy" id="571177"/>
    <lineage>
        <taxon>Bacteria</taxon>
        <taxon>Pseudomonadati</taxon>
        <taxon>Thermodesulfobacteriota</taxon>
        <taxon>Desulfobacteria</taxon>
        <taxon>Desulfobacterales</taxon>
        <taxon>Desulfosarcinaceae</taxon>
        <taxon>Desulfosarcina</taxon>
    </lineage>
</organism>
<evidence type="ECO:0000313" key="4">
    <source>
        <dbReference type="Proteomes" id="UP000427906"/>
    </source>
</evidence>
<dbReference type="AlphaFoldDB" id="A0A5K7YKM5"/>
<dbReference type="OrthoDB" id="9779889at2"/>